<proteinExistence type="predicted"/>
<dbReference type="InterPro" id="IPR023214">
    <property type="entry name" value="HAD_sf"/>
</dbReference>
<name>A0A022PH07_9GAMM</name>
<dbReference type="SUPFAM" id="SSF56784">
    <property type="entry name" value="HAD-like"/>
    <property type="match status" value="1"/>
</dbReference>
<dbReference type="Gene3D" id="3.40.50.1000">
    <property type="entry name" value="HAD superfamily/HAD-like"/>
    <property type="match status" value="1"/>
</dbReference>
<dbReference type="CDD" id="cd02603">
    <property type="entry name" value="HAD_sEH-N_like"/>
    <property type="match status" value="1"/>
</dbReference>
<dbReference type="PATRIC" id="fig|1393736.3.peg.2103"/>
<evidence type="ECO:0000256" key="1">
    <source>
        <dbReference type="ARBA" id="ARBA00022723"/>
    </source>
</evidence>
<dbReference type="NCBIfam" id="NF006991">
    <property type="entry name" value="PRK09456.1"/>
    <property type="match status" value="1"/>
</dbReference>
<evidence type="ECO:0000313" key="3">
    <source>
        <dbReference type="Proteomes" id="UP000023464"/>
    </source>
</evidence>
<dbReference type="InterPro" id="IPR006439">
    <property type="entry name" value="HAD-SF_hydro_IA"/>
</dbReference>
<dbReference type="SFLD" id="SFLDG01129">
    <property type="entry name" value="C1.5:_HAD__Beta-PGM__Phosphata"/>
    <property type="match status" value="1"/>
</dbReference>
<dbReference type="SFLD" id="SFLDS00003">
    <property type="entry name" value="Haloacid_Dehalogenase"/>
    <property type="match status" value="1"/>
</dbReference>
<dbReference type="InterPro" id="IPR036412">
    <property type="entry name" value="HAD-like_sf"/>
</dbReference>
<comment type="caution">
    <text evidence="2">The sequence shown here is derived from an EMBL/GenBank/DDBJ whole genome shotgun (WGS) entry which is preliminary data.</text>
</comment>
<keyword evidence="3" id="KW-1185">Reference proteome</keyword>
<dbReference type="PANTHER" id="PTHR43611:SF3">
    <property type="entry name" value="FLAVIN MONONUCLEOTIDE HYDROLASE 1, CHLOROPLATIC"/>
    <property type="match status" value="1"/>
</dbReference>
<dbReference type="Pfam" id="PF00702">
    <property type="entry name" value="Hydrolase"/>
    <property type="match status" value="1"/>
</dbReference>
<evidence type="ECO:0000313" key="2">
    <source>
        <dbReference type="EMBL" id="EYU15407.1"/>
    </source>
</evidence>
<organism evidence="2 3">
    <name type="scientific">Photorhabdus aegyptia</name>
    <dbReference type="NCBI Taxonomy" id="2805098"/>
    <lineage>
        <taxon>Bacteria</taxon>
        <taxon>Pseudomonadati</taxon>
        <taxon>Pseudomonadota</taxon>
        <taxon>Gammaproteobacteria</taxon>
        <taxon>Enterobacterales</taxon>
        <taxon>Morganellaceae</taxon>
        <taxon>Photorhabdus</taxon>
    </lineage>
</organism>
<keyword evidence="1" id="KW-0479">Metal-binding</keyword>
<sequence>MLYIFDMGNVIIEIDFKRVLAVWSNLSGTPLATLTKSFSMGETFEKHERGQITDLEFADTLCQEMNISLSFEQFATGWHAIFIDIRPEIIQIMKKLREAGHRVVVLSNTNRLHLDYWPHNYPEIAASADYLYLSQDLAMRKPEPDIFKYVLETEGFSPDQTVFFDDVLENVEAARALGINSVHVVDRQTVPDYFEASGFSEQNEGLNG</sequence>
<reference evidence="2 3" key="1">
    <citation type="submission" date="2014-03" db="EMBL/GenBank/DDBJ databases">
        <title>Draft Genome of Photorhabdus luminescens BA1, an Egyptian Isolate.</title>
        <authorList>
            <person name="Ghazal S."/>
            <person name="Hurst S.G.IV."/>
            <person name="Morris K."/>
            <person name="Thomas K."/>
            <person name="Tisa L.S."/>
        </authorList>
    </citation>
    <scope>NUCLEOTIDE SEQUENCE [LARGE SCALE GENOMIC DNA]</scope>
    <source>
        <strain evidence="2 3">BA1</strain>
    </source>
</reference>
<dbReference type="NCBIfam" id="TIGR01509">
    <property type="entry name" value="HAD-SF-IA-v3"/>
    <property type="match status" value="1"/>
</dbReference>
<dbReference type="EMBL" id="JFGV01000026">
    <property type="protein sequence ID" value="EYU15407.1"/>
    <property type="molecule type" value="Genomic_DNA"/>
</dbReference>
<dbReference type="RefSeq" id="WP_036778430.1">
    <property type="nucleotide sequence ID" value="NZ_CAWLTM010000089.1"/>
</dbReference>
<dbReference type="AlphaFoldDB" id="A0A022PH07"/>
<dbReference type="Gene3D" id="1.10.150.240">
    <property type="entry name" value="Putative phosphatase, domain 2"/>
    <property type="match status" value="1"/>
</dbReference>
<gene>
    <name evidence="2" type="ORF">BA1DRAFT_02067</name>
</gene>
<dbReference type="Proteomes" id="UP000023464">
    <property type="component" value="Unassembled WGS sequence"/>
</dbReference>
<dbReference type="PANTHER" id="PTHR43611">
    <property type="entry name" value="ALPHA-D-GLUCOSE 1-PHOSPHATE PHOSPHATASE"/>
    <property type="match status" value="1"/>
</dbReference>
<accession>A0A022PH07</accession>
<dbReference type="GO" id="GO:0046872">
    <property type="term" value="F:metal ion binding"/>
    <property type="evidence" value="ECO:0007669"/>
    <property type="project" value="UniProtKB-KW"/>
</dbReference>
<dbReference type="PRINTS" id="PR00413">
    <property type="entry name" value="HADHALOGNASE"/>
</dbReference>
<dbReference type="InterPro" id="IPR023198">
    <property type="entry name" value="PGP-like_dom2"/>
</dbReference>
<protein>
    <submittedName>
        <fullName evidence="2">Haloacid dehalogenase superfamily protein, subfamily IA, variant 3 with third motif having DD or ED</fullName>
    </submittedName>
</protein>